<dbReference type="EMBL" id="KM986882">
    <property type="protein sequence ID" value="AKN91019.1"/>
    <property type="molecule type" value="Genomic_DNA"/>
</dbReference>
<organism evidence="1 3">
    <name type="scientific">Buzura suppressaria nuclear polyhedrosis virus</name>
    <name type="common">BsNPV</name>
    <dbReference type="NCBI Taxonomy" id="74320"/>
    <lineage>
        <taxon>Viruses</taxon>
        <taxon>Viruses incertae sedis</taxon>
        <taxon>Naldaviricetes</taxon>
        <taxon>Lefavirales</taxon>
        <taxon>Baculoviridae</taxon>
        <taxon>Alphabaculovirus</taxon>
        <taxon>Alphabaculovirus busuppressariae</taxon>
    </lineage>
</organism>
<organismHost>
    <name type="scientific">Lepidoptera</name>
    <name type="common">moths &amp; butterflies</name>
    <dbReference type="NCBI Taxonomy" id="7088"/>
</organismHost>
<reference evidence="1 3" key="6">
    <citation type="journal article" date="2014" name="PLoS ONE">
        <title>Genome Sequence and Analysis of Buzura suppressaria Nucleopolyhedrovirus: A Group II Alphabaculovirus.</title>
        <authorList>
            <person name="Zhu Z."/>
            <person name="Yin F."/>
            <person name="Liu X."/>
            <person name="Hou D."/>
            <person name="Wang J."/>
            <person name="Zhang L."/>
            <person name="Arif B."/>
            <person name="Wang H."/>
            <person name="Deng F."/>
            <person name="Hu Z."/>
        </authorList>
    </citation>
    <scope>NUCLEOTIDE SEQUENCE [LARGE SCALE GENOMIC DNA]</scope>
    <source>
        <strain evidence="1">Hubei</strain>
    </source>
</reference>
<reference evidence="2" key="7">
    <citation type="submission" date="2014-10" db="EMBL/GenBank/DDBJ databases">
        <authorList>
            <person name="Seo M.-J."/>
            <person name="Seok Y.J."/>
            <person name="Cha I.-T."/>
        </authorList>
    </citation>
    <scope>NUCLEOTIDE SEQUENCE</scope>
    <source>
        <strain evidence="2">Guangxi</strain>
    </source>
</reference>
<dbReference type="Proteomes" id="UP000214366">
    <property type="component" value="Segment"/>
</dbReference>
<evidence type="ECO:0000313" key="3">
    <source>
        <dbReference type="Proteomes" id="UP000214366"/>
    </source>
</evidence>
<evidence type="ECO:0000313" key="2">
    <source>
        <dbReference type="EMBL" id="AKN91019.1"/>
    </source>
</evidence>
<dbReference type="RefSeq" id="YP_009001824.1">
    <property type="nucleotide sequence ID" value="NC_023442.1"/>
</dbReference>
<proteinExistence type="predicted"/>
<dbReference type="GeneID" id="18266967"/>
<dbReference type="KEGG" id="vg:18266967"/>
<accession>W5VKF5</accession>
<protein>
    <submittedName>
        <fullName evidence="1">ORF-47</fullName>
    </submittedName>
    <submittedName>
        <fullName evidence="2">ORF-49</fullName>
    </submittedName>
</protein>
<reference evidence="1 3" key="2">
    <citation type="journal article" date="1997" name="Virus Res.">
        <title>Characterization of the ecdysteroid UDP-glucosyltransferase gene of a single nucleocapsid nucleopolyhedrovirus of Buzura suppressaria.</title>
        <authorList>
            <person name="Hu Z.H."/>
            <person name="Broer R."/>
            <person name="Westerlaken J."/>
            <person name="Martens J.W."/>
            <person name="Jin F."/>
            <person name="Jehle J.A."/>
            <person name="Wang L.M."/>
            <person name="Vlak J.M."/>
        </authorList>
    </citation>
    <scope>NUCLEOTIDE SEQUENCE [LARGE SCALE GENOMIC DNA]</scope>
    <source>
        <strain evidence="1">Hubei</strain>
    </source>
</reference>
<reference evidence="1 3" key="4">
    <citation type="journal article" date="1998" name="J. Gen. Virol.">
        <title>Distinct gene arrangement in the Buzura suppressaria single-nucleocapsid nucleopolyhedrovirus genome.</title>
        <authorList>
            <person name="Hu Z.H."/>
            <person name="Arif B.M."/>
            <person name="Jin F."/>
            <person name="Martens J.W."/>
            <person name="Chen X.W."/>
            <person name="Sun J.S."/>
            <person name="Zuidema D."/>
            <person name="Goldbach R.W."/>
            <person name="Vlak J.M."/>
        </authorList>
    </citation>
    <scope>NUCLEOTIDE SEQUENCE [LARGE SCALE GENOMIC DNA]</scope>
    <source>
        <strain evidence="1">Hubei</strain>
    </source>
</reference>
<name>W5VKF5_NPVBS</name>
<evidence type="ECO:0000313" key="1">
    <source>
        <dbReference type="EMBL" id="AHH82636.1"/>
    </source>
</evidence>
<reference evidence="1 3" key="5">
    <citation type="journal article" date="1998" name="Virus Res.">
        <title>Genetic organization of the HindIII-I region of the single-nucleocapsid nucleopolyhedrovirus of Buzura suppressaria.</title>
        <authorList>
            <person name="Hu Z.H."/>
            <person name="Arif B.M."/>
            <person name="Sun J.S."/>
            <person name="Chen X.W."/>
            <person name="Zuidema D."/>
            <person name="Goldbach R.W."/>
            <person name="Vlak J.M."/>
        </authorList>
    </citation>
    <scope>NUCLEOTIDE SEQUENCE [LARGE SCALE GENOMIC DNA]</scope>
    <source>
        <strain evidence="1">Hubei</strain>
    </source>
</reference>
<dbReference type="EMBL" id="KF611977">
    <property type="protein sequence ID" value="AHH82636.1"/>
    <property type="molecule type" value="Genomic_DNA"/>
</dbReference>
<sequence>MTPEFLLSYEPIYIISIIAPSINKFEKKHKRRYTTMYNKKNMTRLLNVKKLYY</sequence>
<keyword evidence="3" id="KW-1185">Reference proteome</keyword>
<reference evidence="1 3" key="3">
    <citation type="journal article" date="1998" name="J. Gen. Virol.">
        <title>The single-nucleocapsid nucleopolyhedrovirus of Buzura suppressaria encodes a P10 protein.</title>
        <authorList>
            <person name="van Oers M.M."/>
            <person name="Hu Z."/>
            <person name="Arif B.M."/>
            <person name="van Strien E.A."/>
            <person name="van Lent J.W."/>
            <person name="Vlak J.M."/>
        </authorList>
    </citation>
    <scope>NUCLEOTIDE SEQUENCE [LARGE SCALE GENOMIC DNA]</scope>
    <source>
        <strain evidence="1">Hubei</strain>
    </source>
</reference>
<reference evidence="1 3" key="1">
    <citation type="journal article" date="1993" name="J. Gen. Virol.">
        <title>Nucleotide sequence of the Buzura suppressaria single nucleocapsid nuclear polyhedrosis virus polyhedrin gene.</title>
        <authorList>
            <person name="Hu Z.H."/>
            <person name="Liu M.F."/>
            <person name="Jin F."/>
            <person name="Wang Z.X."/>
            <person name="Liu X.Y."/>
            <person name="Li M.J."/>
            <person name="Liang B.F."/>
            <person name="Xie T.E."/>
        </authorList>
    </citation>
    <scope>NUCLEOTIDE SEQUENCE [LARGE SCALE GENOMIC DNA]</scope>
    <source>
        <strain evidence="1">Hubei</strain>
    </source>
</reference>